<gene>
    <name evidence="2" type="ORF">G3I59_36610</name>
    <name evidence="3" type="ORF">SAMN05421854_108121</name>
</gene>
<dbReference type="Gene3D" id="3.30.470.10">
    <property type="match status" value="1"/>
</dbReference>
<keyword evidence="5" id="KW-1185">Reference proteome</keyword>
<dbReference type="PANTHER" id="PTHR42743">
    <property type="entry name" value="AMINO-ACID AMINOTRANSFERASE"/>
    <property type="match status" value="1"/>
</dbReference>
<dbReference type="STRING" id="112413.SAMN05421854_108121"/>
<dbReference type="Proteomes" id="UP000470404">
    <property type="component" value="Unassembled WGS sequence"/>
</dbReference>
<evidence type="ECO:0000256" key="1">
    <source>
        <dbReference type="ARBA" id="ARBA00009320"/>
    </source>
</evidence>
<protein>
    <submittedName>
        <fullName evidence="2">Aminodeoxychorismate lyase</fullName>
    </submittedName>
    <submittedName>
        <fullName evidence="3">Branched-chain amino acid aminotransferase/4-amino-4-deoxychorismate lyase</fullName>
    </submittedName>
</protein>
<dbReference type="GO" id="GO:0008153">
    <property type="term" value="P:4-aminobenzoate biosynthetic process"/>
    <property type="evidence" value="ECO:0007669"/>
    <property type="project" value="TreeGrafter"/>
</dbReference>
<dbReference type="InterPro" id="IPR043132">
    <property type="entry name" value="BCAT-like_C"/>
</dbReference>
<keyword evidence="3" id="KW-0032">Aminotransferase</keyword>
<dbReference type="NCBIfam" id="NF006734">
    <property type="entry name" value="PRK09266.1"/>
    <property type="match status" value="1"/>
</dbReference>
<sequence>MTGRVEIGGAAPSAADLAAAATSYGHFTAMQVRDGRVRGLRFHLDRLAASTREVFGSELDTDLVRRCVRRLVAGQGDLSVRVIIFSRSSPHDPAMAPEILVRTAPPSFHVPAPMRLRSVAYQRDLPHVKHLGGFGLTHHSRAAVLAGYDDAVFLASDGRISEATIWNVGFLRDGTIVWPEAEVLPGITYLVLEEQLRAAGVPQQTRPVYPAELPEFDAMFLTNSATIGRPVASVDDVRLRTSPTASALLTAAYEAAPWDEI</sequence>
<dbReference type="InterPro" id="IPR043131">
    <property type="entry name" value="BCAT-like_N"/>
</dbReference>
<dbReference type="OrthoDB" id="8912228at2"/>
<dbReference type="GO" id="GO:0008696">
    <property type="term" value="F:4-amino-4-deoxychorismate lyase activity"/>
    <property type="evidence" value="ECO:0007669"/>
    <property type="project" value="TreeGrafter"/>
</dbReference>
<dbReference type="AlphaFoldDB" id="A0A1I5UWM5"/>
<dbReference type="EMBL" id="FOWC01000008">
    <property type="protein sequence ID" value="SFP99665.1"/>
    <property type="molecule type" value="Genomic_DNA"/>
</dbReference>
<accession>A0A1I5UWM5</accession>
<dbReference type="InterPro" id="IPR036038">
    <property type="entry name" value="Aminotransferase-like"/>
</dbReference>
<organism evidence="3 4">
    <name type="scientific">Amycolatopsis rubida</name>
    <dbReference type="NCBI Taxonomy" id="112413"/>
    <lineage>
        <taxon>Bacteria</taxon>
        <taxon>Bacillati</taxon>
        <taxon>Actinomycetota</taxon>
        <taxon>Actinomycetes</taxon>
        <taxon>Pseudonocardiales</taxon>
        <taxon>Pseudonocardiaceae</taxon>
        <taxon>Amycolatopsis</taxon>
    </lineage>
</organism>
<dbReference type="GO" id="GO:0005829">
    <property type="term" value="C:cytosol"/>
    <property type="evidence" value="ECO:0007669"/>
    <property type="project" value="TreeGrafter"/>
</dbReference>
<evidence type="ECO:0000313" key="5">
    <source>
        <dbReference type="Proteomes" id="UP000470404"/>
    </source>
</evidence>
<dbReference type="SUPFAM" id="SSF56752">
    <property type="entry name" value="D-aminoacid aminotransferase-like PLP-dependent enzymes"/>
    <property type="match status" value="1"/>
</dbReference>
<dbReference type="InterPro" id="IPR050571">
    <property type="entry name" value="Class-IV_PLP-Dep_Aminotrnsfr"/>
</dbReference>
<dbReference type="InterPro" id="IPR001544">
    <property type="entry name" value="Aminotrans_IV"/>
</dbReference>
<evidence type="ECO:0000313" key="2">
    <source>
        <dbReference type="EMBL" id="NEC60975.1"/>
    </source>
</evidence>
<dbReference type="EMBL" id="JAAGNC010000186">
    <property type="protein sequence ID" value="NEC60975.1"/>
    <property type="molecule type" value="Genomic_DNA"/>
</dbReference>
<comment type="similarity">
    <text evidence="1">Belongs to the class-IV pyridoxal-phosphate-dependent aminotransferase family.</text>
</comment>
<reference evidence="2 5" key="2">
    <citation type="submission" date="2020-01" db="EMBL/GenBank/DDBJ databases">
        <title>Insect and environment-associated Actinomycetes.</title>
        <authorList>
            <person name="Currrie C."/>
            <person name="Chevrette M."/>
            <person name="Carlson C."/>
            <person name="Stubbendieck R."/>
            <person name="Wendt-Pienkowski E."/>
        </authorList>
    </citation>
    <scope>NUCLEOTIDE SEQUENCE [LARGE SCALE GENOMIC DNA]</scope>
    <source>
        <strain evidence="2 5">SID8386</strain>
    </source>
</reference>
<dbReference type="Proteomes" id="UP000199137">
    <property type="component" value="Unassembled WGS sequence"/>
</dbReference>
<dbReference type="RefSeq" id="WP_067579947.1">
    <property type="nucleotide sequence ID" value="NZ_FOWC01000008.1"/>
</dbReference>
<reference evidence="3 4" key="1">
    <citation type="submission" date="2016-10" db="EMBL/GenBank/DDBJ databases">
        <authorList>
            <person name="de Groot N.N."/>
        </authorList>
    </citation>
    <scope>NUCLEOTIDE SEQUENCE [LARGE SCALE GENOMIC DNA]</scope>
    <source>
        <strain evidence="3 4">DSM 44637</strain>
    </source>
</reference>
<proteinExistence type="inferred from homology"/>
<dbReference type="GO" id="GO:0008483">
    <property type="term" value="F:transaminase activity"/>
    <property type="evidence" value="ECO:0007669"/>
    <property type="project" value="UniProtKB-KW"/>
</dbReference>
<evidence type="ECO:0000313" key="3">
    <source>
        <dbReference type="EMBL" id="SFP99665.1"/>
    </source>
</evidence>
<evidence type="ECO:0000313" key="4">
    <source>
        <dbReference type="Proteomes" id="UP000199137"/>
    </source>
</evidence>
<dbReference type="Pfam" id="PF01063">
    <property type="entry name" value="Aminotran_4"/>
    <property type="match status" value="1"/>
</dbReference>
<dbReference type="Gene3D" id="3.20.10.10">
    <property type="entry name" value="D-amino Acid Aminotransferase, subunit A, domain 2"/>
    <property type="match status" value="1"/>
</dbReference>
<dbReference type="PANTHER" id="PTHR42743:SF2">
    <property type="entry name" value="AMINODEOXYCHORISMATE LYASE"/>
    <property type="match status" value="1"/>
</dbReference>
<name>A0A1I5UWM5_9PSEU</name>
<keyword evidence="3" id="KW-0456">Lyase</keyword>
<keyword evidence="3" id="KW-0808">Transferase</keyword>